<sequence length="211" mass="23726">MDKKILSKYIPEENIYVSPAVIAETRRLEFRDCGAEFVFLGGADHFPNMDGVDWLCREIIPELRKVLDGFKIYVVGKWNQYQQKMLGNIDPSIVFTGFIQDLNAFQNGKISIIPIRIGSGMRMKILDAVISGSPFITTTKGQEGMGFVDGVHCCIADTPVAFAEAMARMASDRAQQKALIMAAREKVSIEYNTDVMLKKRENFYTLISESH</sequence>
<protein>
    <submittedName>
        <fullName evidence="1">Glycosyltransferase</fullName>
    </submittedName>
</protein>
<comment type="caution">
    <text evidence="1">The sequence shown here is derived from an EMBL/GenBank/DDBJ whole genome shotgun (WGS) entry which is preliminary data.</text>
</comment>
<accession>A0A9D9EPE5</accession>
<dbReference type="Proteomes" id="UP000823661">
    <property type="component" value="Unassembled WGS sequence"/>
</dbReference>
<dbReference type="EMBL" id="JADIMI010000022">
    <property type="protein sequence ID" value="MBO8451821.1"/>
    <property type="molecule type" value="Genomic_DNA"/>
</dbReference>
<evidence type="ECO:0000313" key="2">
    <source>
        <dbReference type="Proteomes" id="UP000823661"/>
    </source>
</evidence>
<evidence type="ECO:0000313" key="1">
    <source>
        <dbReference type="EMBL" id="MBO8451821.1"/>
    </source>
</evidence>
<gene>
    <name evidence="1" type="ORF">IAC06_02910</name>
</gene>
<dbReference type="AlphaFoldDB" id="A0A9D9EPE5"/>
<dbReference type="Pfam" id="PF13692">
    <property type="entry name" value="Glyco_trans_1_4"/>
    <property type="match status" value="1"/>
</dbReference>
<proteinExistence type="predicted"/>
<reference evidence="1" key="2">
    <citation type="journal article" date="2021" name="PeerJ">
        <title>Extensive microbial diversity within the chicken gut microbiome revealed by metagenomics and culture.</title>
        <authorList>
            <person name="Gilroy R."/>
            <person name="Ravi A."/>
            <person name="Getino M."/>
            <person name="Pursley I."/>
            <person name="Horton D.L."/>
            <person name="Alikhan N.F."/>
            <person name="Baker D."/>
            <person name="Gharbi K."/>
            <person name="Hall N."/>
            <person name="Watson M."/>
            <person name="Adriaenssens E.M."/>
            <person name="Foster-Nyarko E."/>
            <person name="Jarju S."/>
            <person name="Secka A."/>
            <person name="Antonio M."/>
            <person name="Oren A."/>
            <person name="Chaudhuri R.R."/>
            <person name="La Ragione R."/>
            <person name="Hildebrand F."/>
            <person name="Pallen M.J."/>
        </authorList>
    </citation>
    <scope>NUCLEOTIDE SEQUENCE</scope>
    <source>
        <strain evidence="1">B1-20833</strain>
    </source>
</reference>
<organism evidence="1 2">
    <name type="scientific">Candidatus Cryptobacteroides intestinavium</name>
    <dbReference type="NCBI Taxonomy" id="2840766"/>
    <lineage>
        <taxon>Bacteria</taxon>
        <taxon>Pseudomonadati</taxon>
        <taxon>Bacteroidota</taxon>
        <taxon>Bacteroidia</taxon>
        <taxon>Bacteroidales</taxon>
        <taxon>Candidatus Cryptobacteroides</taxon>
    </lineage>
</organism>
<dbReference type="Gene3D" id="3.40.50.2000">
    <property type="entry name" value="Glycogen Phosphorylase B"/>
    <property type="match status" value="1"/>
</dbReference>
<reference evidence="1" key="1">
    <citation type="submission" date="2020-10" db="EMBL/GenBank/DDBJ databases">
        <authorList>
            <person name="Gilroy R."/>
        </authorList>
    </citation>
    <scope>NUCLEOTIDE SEQUENCE</scope>
    <source>
        <strain evidence="1">B1-20833</strain>
    </source>
</reference>
<dbReference type="SUPFAM" id="SSF53756">
    <property type="entry name" value="UDP-Glycosyltransferase/glycogen phosphorylase"/>
    <property type="match status" value="1"/>
</dbReference>
<name>A0A9D9EPE5_9BACT</name>